<sequence length="308" mass="34565">MQSSTTLTDLSPGSSTLSTTPASILPSPDSGYAQLGTQTSMAVESIPLHVAEELRYNSPTPTPMPTTSEAEDKSPYNMVPKEDTKRPVFESTQMEEDKVQQSPDLTENDLDLGCIGDSKYRLRFHNDQYNDEDEDWDYYDLHYGEPSAAIHWLTPLQEVQFLEERGPALPRTFFALTEKGTQDMLYGHQFAYLEQLSKEQEWCNTGVIVFIKINPYTLKSEGCWYIDPSAVSGSNIKDEADQEVKQQTLRNLNPSSDVSCGCIETSVPLGNTEAVIMNGKKKSYKGATFTVDRVHADRSQETIWVFKS</sequence>
<feature type="region of interest" description="Disordered" evidence="1">
    <location>
        <begin position="56"/>
        <end position="110"/>
    </location>
</feature>
<reference evidence="2" key="1">
    <citation type="journal article" date="2020" name="Stud. Mycol.">
        <title>101 Dothideomycetes genomes: a test case for predicting lifestyles and emergence of pathogens.</title>
        <authorList>
            <person name="Haridas S."/>
            <person name="Albert R."/>
            <person name="Binder M."/>
            <person name="Bloem J."/>
            <person name="Labutti K."/>
            <person name="Salamov A."/>
            <person name="Andreopoulos B."/>
            <person name="Baker S."/>
            <person name="Barry K."/>
            <person name="Bills G."/>
            <person name="Bluhm B."/>
            <person name="Cannon C."/>
            <person name="Castanera R."/>
            <person name="Culley D."/>
            <person name="Daum C."/>
            <person name="Ezra D."/>
            <person name="Gonzalez J."/>
            <person name="Henrissat B."/>
            <person name="Kuo A."/>
            <person name="Liang C."/>
            <person name="Lipzen A."/>
            <person name="Lutzoni F."/>
            <person name="Magnuson J."/>
            <person name="Mondo S."/>
            <person name="Nolan M."/>
            <person name="Ohm R."/>
            <person name="Pangilinan J."/>
            <person name="Park H.-J."/>
            <person name="Ramirez L."/>
            <person name="Alfaro M."/>
            <person name="Sun H."/>
            <person name="Tritt A."/>
            <person name="Yoshinaga Y."/>
            <person name="Zwiers L.-H."/>
            <person name="Turgeon B."/>
            <person name="Goodwin S."/>
            <person name="Spatafora J."/>
            <person name="Crous P."/>
            <person name="Grigoriev I."/>
        </authorList>
    </citation>
    <scope>NUCLEOTIDE SEQUENCE</scope>
    <source>
        <strain evidence="2">CBS 122368</strain>
    </source>
</reference>
<accession>A0A6A6IUM3</accession>
<feature type="region of interest" description="Disordered" evidence="1">
    <location>
        <begin position="1"/>
        <end position="38"/>
    </location>
</feature>
<dbReference type="GeneID" id="54581118"/>
<dbReference type="EMBL" id="ML987190">
    <property type="protein sequence ID" value="KAF2254265.1"/>
    <property type="molecule type" value="Genomic_DNA"/>
</dbReference>
<dbReference type="AlphaFoldDB" id="A0A6A6IUM3"/>
<organism evidence="2 3">
    <name type="scientific">Trematosphaeria pertusa</name>
    <dbReference type="NCBI Taxonomy" id="390896"/>
    <lineage>
        <taxon>Eukaryota</taxon>
        <taxon>Fungi</taxon>
        <taxon>Dikarya</taxon>
        <taxon>Ascomycota</taxon>
        <taxon>Pezizomycotina</taxon>
        <taxon>Dothideomycetes</taxon>
        <taxon>Pleosporomycetidae</taxon>
        <taxon>Pleosporales</taxon>
        <taxon>Massarineae</taxon>
        <taxon>Trematosphaeriaceae</taxon>
        <taxon>Trematosphaeria</taxon>
    </lineage>
</organism>
<gene>
    <name evidence="2" type="ORF">BU26DRAFT_514228</name>
</gene>
<evidence type="ECO:0000313" key="3">
    <source>
        <dbReference type="Proteomes" id="UP000800094"/>
    </source>
</evidence>
<protein>
    <submittedName>
        <fullName evidence="2">Uncharacterized protein</fullName>
    </submittedName>
</protein>
<evidence type="ECO:0000256" key="1">
    <source>
        <dbReference type="SAM" id="MobiDB-lite"/>
    </source>
</evidence>
<feature type="compositionally biased region" description="Low complexity" evidence="1">
    <location>
        <begin position="1"/>
        <end position="20"/>
    </location>
</feature>
<evidence type="ECO:0000313" key="2">
    <source>
        <dbReference type="EMBL" id="KAF2254265.1"/>
    </source>
</evidence>
<proteinExistence type="predicted"/>
<name>A0A6A6IUM3_9PLEO</name>
<dbReference type="Proteomes" id="UP000800094">
    <property type="component" value="Unassembled WGS sequence"/>
</dbReference>
<dbReference type="RefSeq" id="XP_033689269.1">
    <property type="nucleotide sequence ID" value="XM_033827788.1"/>
</dbReference>
<feature type="compositionally biased region" description="Basic and acidic residues" evidence="1">
    <location>
        <begin position="70"/>
        <end position="88"/>
    </location>
</feature>
<keyword evidence="3" id="KW-1185">Reference proteome</keyword>